<accession>W4SGT1</accession>
<dbReference type="Proteomes" id="UP000019084">
    <property type="component" value="Unassembled WGS sequence"/>
</dbReference>
<feature type="non-terminal residue" evidence="2">
    <location>
        <position position="84"/>
    </location>
</feature>
<proteinExistence type="predicted"/>
<evidence type="ECO:0000313" key="2">
    <source>
        <dbReference type="EMBL" id="GAE55368.1"/>
    </source>
</evidence>
<sequence>MDAERISLRARRHGMRATGARDANAGWGAEQSSGKGTPNSASAQNKRVIASKEADQTAVQQTAVQGALLTIMHTDHLNWSLSAH</sequence>
<dbReference type="EMBL" id="BAVC01000175">
    <property type="protein sequence ID" value="GAE55368.1"/>
    <property type="molecule type" value="Genomic_DNA"/>
</dbReference>
<feature type="region of interest" description="Disordered" evidence="1">
    <location>
        <begin position="1"/>
        <end position="45"/>
    </location>
</feature>
<reference evidence="2 3" key="1">
    <citation type="submission" date="2014-01" db="EMBL/GenBank/DDBJ databases">
        <title>Genome sequence and analysis of Xanthomonas arboricola pv. pruni.</title>
        <authorList>
            <person name="Fujikawa T."/>
            <person name="Nakazono-Nagaoka E."/>
        </authorList>
    </citation>
    <scope>NUCLEOTIDE SEQUENCE [LARGE SCALE GENOMIC DNA]</scope>
    <source>
        <strain evidence="3">MAFF 301420</strain>
    </source>
</reference>
<comment type="caution">
    <text evidence="2">The sequence shown here is derived from an EMBL/GenBank/DDBJ whole genome shotgun (WGS) entry which is preliminary data.</text>
</comment>
<dbReference type="AlphaFoldDB" id="W4SGT1"/>
<feature type="compositionally biased region" description="Polar residues" evidence="1">
    <location>
        <begin position="30"/>
        <end position="45"/>
    </location>
</feature>
<protein>
    <submittedName>
        <fullName evidence="2">Uncharacterized protein</fullName>
    </submittedName>
</protein>
<name>W4SGT1_9XANT</name>
<gene>
    <name evidence="2" type="ORF">XPR_2003</name>
</gene>
<evidence type="ECO:0000313" key="3">
    <source>
        <dbReference type="Proteomes" id="UP000019084"/>
    </source>
</evidence>
<organism evidence="2 3">
    <name type="scientific">Xanthomonas arboricola pv. pruni MAFF 301420</name>
    <dbReference type="NCBI Taxonomy" id="1418095"/>
    <lineage>
        <taxon>Bacteria</taxon>
        <taxon>Pseudomonadati</taxon>
        <taxon>Pseudomonadota</taxon>
        <taxon>Gammaproteobacteria</taxon>
        <taxon>Lysobacterales</taxon>
        <taxon>Lysobacteraceae</taxon>
        <taxon>Xanthomonas</taxon>
    </lineage>
</organism>
<evidence type="ECO:0000256" key="1">
    <source>
        <dbReference type="SAM" id="MobiDB-lite"/>
    </source>
</evidence>